<evidence type="ECO:0000313" key="3">
    <source>
        <dbReference type="EMBL" id="MRW82902.1"/>
    </source>
</evidence>
<feature type="signal peptide" evidence="1">
    <location>
        <begin position="1"/>
        <end position="22"/>
    </location>
</feature>
<dbReference type="SMART" id="SM00108">
    <property type="entry name" value="B_lectin"/>
    <property type="match status" value="1"/>
</dbReference>
<organism evidence="3 4">
    <name type="scientific">Duganella aquatilis</name>
    <dbReference type="NCBI Taxonomy" id="2666082"/>
    <lineage>
        <taxon>Bacteria</taxon>
        <taxon>Pseudomonadati</taxon>
        <taxon>Pseudomonadota</taxon>
        <taxon>Betaproteobacteria</taxon>
        <taxon>Burkholderiales</taxon>
        <taxon>Oxalobacteraceae</taxon>
        <taxon>Telluria group</taxon>
        <taxon>Duganella</taxon>
    </lineage>
</organism>
<dbReference type="Proteomes" id="UP000439986">
    <property type="component" value="Unassembled WGS sequence"/>
</dbReference>
<dbReference type="SUPFAM" id="SSF51110">
    <property type="entry name" value="alpha-D-mannose-specific plant lectins"/>
    <property type="match status" value="1"/>
</dbReference>
<proteinExistence type="predicted"/>
<dbReference type="EMBL" id="WKJL01000001">
    <property type="protein sequence ID" value="MRW82902.1"/>
    <property type="molecule type" value="Genomic_DNA"/>
</dbReference>
<evidence type="ECO:0000259" key="2">
    <source>
        <dbReference type="PROSITE" id="PS50927"/>
    </source>
</evidence>
<reference evidence="3 4" key="1">
    <citation type="submission" date="2019-11" db="EMBL/GenBank/DDBJ databases">
        <title>Novel species isolated from a subtropical stream in China.</title>
        <authorList>
            <person name="Lu H."/>
        </authorList>
    </citation>
    <scope>NUCLEOTIDE SEQUENCE [LARGE SCALE GENOMIC DNA]</scope>
    <source>
        <strain evidence="3 4">FT26W</strain>
    </source>
</reference>
<evidence type="ECO:0000313" key="4">
    <source>
        <dbReference type="Proteomes" id="UP000439986"/>
    </source>
</evidence>
<comment type="caution">
    <text evidence="3">The sequence shown here is derived from an EMBL/GenBank/DDBJ whole genome shotgun (WGS) entry which is preliminary data.</text>
</comment>
<dbReference type="PROSITE" id="PS50927">
    <property type="entry name" value="BULB_LECTIN"/>
    <property type="match status" value="1"/>
</dbReference>
<gene>
    <name evidence="3" type="ORF">GJ698_02205</name>
</gene>
<evidence type="ECO:0000256" key="1">
    <source>
        <dbReference type="SAM" id="SignalP"/>
    </source>
</evidence>
<sequence length="193" mass="20910">MKRKLTFVLLLLSALLSPVTRATVYNGFLFSNKAPSMLAQGDSLDNGSHVLVMQTDGNLVFYRKTGMVPVWWTGVYGDYAVIQGDGNFVVYNKAGQAVWSSGSYGPAGVYLLTTQLSQAGDSVVILRSRDDGNYDQVWQSKIDPKNEQGCPGGSNPQQYPVCINGMTFNLPMCSQADAAAYAHQQGGYYGACH</sequence>
<dbReference type="InterPro" id="IPR036426">
    <property type="entry name" value="Bulb-type_lectin_dom_sf"/>
</dbReference>
<dbReference type="RefSeq" id="WP_154355938.1">
    <property type="nucleotide sequence ID" value="NZ_WKJL01000001.1"/>
</dbReference>
<dbReference type="AlphaFoldDB" id="A0A844D2K0"/>
<dbReference type="Gene3D" id="2.90.10.10">
    <property type="entry name" value="Bulb-type lectin domain"/>
    <property type="match status" value="1"/>
</dbReference>
<name>A0A844D2K0_9BURK</name>
<feature type="domain" description="Bulb-type lectin" evidence="2">
    <location>
        <begin position="29"/>
        <end position="138"/>
    </location>
</feature>
<keyword evidence="1" id="KW-0732">Signal</keyword>
<keyword evidence="4" id="KW-1185">Reference proteome</keyword>
<accession>A0A844D2K0</accession>
<feature type="chain" id="PRO_5032560653" description="Bulb-type lectin domain-containing protein" evidence="1">
    <location>
        <begin position="23"/>
        <end position="193"/>
    </location>
</feature>
<dbReference type="InterPro" id="IPR001480">
    <property type="entry name" value="Bulb-type_lectin_dom"/>
</dbReference>
<protein>
    <recommendedName>
        <fullName evidence="2">Bulb-type lectin domain-containing protein</fullName>
    </recommendedName>
</protein>